<dbReference type="AlphaFoldDB" id="A0A427AHZ6"/>
<evidence type="ECO:0000313" key="2">
    <source>
        <dbReference type="EMBL" id="RRT75893.1"/>
    </source>
</evidence>
<protein>
    <submittedName>
        <fullName evidence="2">Uncharacterized protein</fullName>
    </submittedName>
</protein>
<organism evidence="2 3">
    <name type="scientific">Ensete ventricosum</name>
    <name type="common">Abyssinian banana</name>
    <name type="synonym">Musa ensete</name>
    <dbReference type="NCBI Taxonomy" id="4639"/>
    <lineage>
        <taxon>Eukaryota</taxon>
        <taxon>Viridiplantae</taxon>
        <taxon>Streptophyta</taxon>
        <taxon>Embryophyta</taxon>
        <taxon>Tracheophyta</taxon>
        <taxon>Spermatophyta</taxon>
        <taxon>Magnoliopsida</taxon>
        <taxon>Liliopsida</taxon>
        <taxon>Zingiberales</taxon>
        <taxon>Musaceae</taxon>
        <taxon>Ensete</taxon>
    </lineage>
</organism>
<keyword evidence="1" id="KW-0812">Transmembrane</keyword>
<keyword evidence="1" id="KW-1133">Transmembrane helix</keyword>
<sequence>QSNQLATFLPAKVTPCILARHRAISPSIAFASAVNAYCLCLRHKRHGPRLPKSSMDGSNTLAFVCIFLFSPLLPCAAPSTVEGEDRSFLRHQRAPLKLPSPVTSHSTASAAPIARVRHCCSYSPPPLSFKSSTVDDFFLPRCRLLGRKNNAVSETALRIVARMKRDWMQAYIFFICILFYLIRL</sequence>
<keyword evidence="1" id="KW-0472">Membrane</keyword>
<name>A0A427AHZ6_ENSVE</name>
<proteinExistence type="predicted"/>
<gene>
    <name evidence="2" type="ORF">B296_00007575</name>
</gene>
<dbReference type="Proteomes" id="UP000287651">
    <property type="component" value="Unassembled WGS sequence"/>
</dbReference>
<evidence type="ECO:0000313" key="3">
    <source>
        <dbReference type="Proteomes" id="UP000287651"/>
    </source>
</evidence>
<accession>A0A427AHZ6</accession>
<feature type="transmembrane region" description="Helical" evidence="1">
    <location>
        <begin position="167"/>
        <end position="183"/>
    </location>
</feature>
<evidence type="ECO:0000256" key="1">
    <source>
        <dbReference type="SAM" id="Phobius"/>
    </source>
</evidence>
<feature type="non-terminal residue" evidence="2">
    <location>
        <position position="1"/>
    </location>
</feature>
<reference evidence="2 3" key="1">
    <citation type="journal article" date="2014" name="Agronomy (Basel)">
        <title>A Draft Genome Sequence for Ensete ventricosum, the Drought-Tolerant Tree Against Hunger.</title>
        <authorList>
            <person name="Harrison J."/>
            <person name="Moore K.A."/>
            <person name="Paszkiewicz K."/>
            <person name="Jones T."/>
            <person name="Grant M."/>
            <person name="Ambacheew D."/>
            <person name="Muzemil S."/>
            <person name="Studholme D.J."/>
        </authorList>
    </citation>
    <scope>NUCLEOTIDE SEQUENCE [LARGE SCALE GENOMIC DNA]</scope>
</reference>
<dbReference type="EMBL" id="AMZH03002349">
    <property type="protein sequence ID" value="RRT75893.1"/>
    <property type="molecule type" value="Genomic_DNA"/>
</dbReference>
<comment type="caution">
    <text evidence="2">The sequence shown here is derived from an EMBL/GenBank/DDBJ whole genome shotgun (WGS) entry which is preliminary data.</text>
</comment>